<dbReference type="EC" id="2.3.2.27" evidence="2"/>
<evidence type="ECO:0000256" key="3">
    <source>
        <dbReference type="ARBA" id="ARBA00022723"/>
    </source>
</evidence>
<evidence type="ECO:0000256" key="1">
    <source>
        <dbReference type="ARBA" id="ARBA00000900"/>
    </source>
</evidence>
<dbReference type="GO" id="GO:0005737">
    <property type="term" value="C:cytoplasm"/>
    <property type="evidence" value="ECO:0007669"/>
    <property type="project" value="TreeGrafter"/>
</dbReference>
<sequence length="225" mass="25522">MAFRYSTWIEQEDGSFLEQLGSQLPHRLLHIDIEIRYVSALNPDTTLETFHRSFAGSRDADMFLSEECVRIVMRSLLADVGTPPEFVDTVLVPGILSHARYANSLPANLERQVIYLRVEVLVEVSSDGEFHELINELLTSSVNFKPASKSSIEALEKVEFRDVEDDLRRKSGSGLSECTVCLDEFSDGDEVTSMPCGHVYHYNCIVEWLKSSHLCPLCRYQMPID</sequence>
<organism evidence="8 9">
    <name type="scientific">Hibiscus trionum</name>
    <name type="common">Flower of an hour</name>
    <dbReference type="NCBI Taxonomy" id="183268"/>
    <lineage>
        <taxon>Eukaryota</taxon>
        <taxon>Viridiplantae</taxon>
        <taxon>Streptophyta</taxon>
        <taxon>Embryophyta</taxon>
        <taxon>Tracheophyta</taxon>
        <taxon>Spermatophyta</taxon>
        <taxon>Magnoliopsida</taxon>
        <taxon>eudicotyledons</taxon>
        <taxon>Gunneridae</taxon>
        <taxon>Pentapetalae</taxon>
        <taxon>rosids</taxon>
        <taxon>malvids</taxon>
        <taxon>Malvales</taxon>
        <taxon>Malvaceae</taxon>
        <taxon>Malvoideae</taxon>
        <taxon>Hibiscus</taxon>
    </lineage>
</organism>
<gene>
    <name evidence="8" type="ORF">HRI_004310600</name>
</gene>
<dbReference type="SUPFAM" id="SSF57850">
    <property type="entry name" value="RING/U-box"/>
    <property type="match status" value="1"/>
</dbReference>
<dbReference type="PANTHER" id="PTHR15710">
    <property type="entry name" value="E3 UBIQUITIN-PROTEIN LIGASE PRAJA"/>
    <property type="match status" value="1"/>
</dbReference>
<keyword evidence="5" id="KW-0862">Zinc</keyword>
<name>A0A9W7MLE2_HIBTR</name>
<dbReference type="Gene3D" id="3.30.40.10">
    <property type="entry name" value="Zinc/RING finger domain, C3HC4 (zinc finger)"/>
    <property type="match status" value="1"/>
</dbReference>
<dbReference type="AlphaFoldDB" id="A0A9W7MLE2"/>
<dbReference type="InterPro" id="IPR001841">
    <property type="entry name" value="Znf_RING"/>
</dbReference>
<dbReference type="Pfam" id="PF13639">
    <property type="entry name" value="zf-RING_2"/>
    <property type="match status" value="1"/>
</dbReference>
<dbReference type="OrthoDB" id="3365801at2759"/>
<dbReference type="PANTHER" id="PTHR15710:SF229">
    <property type="entry name" value="E3 UBIQUITIN-PROTEIN LIGASE RNF181-LIKE"/>
    <property type="match status" value="1"/>
</dbReference>
<keyword evidence="9" id="KW-1185">Reference proteome</keyword>
<evidence type="ECO:0000256" key="4">
    <source>
        <dbReference type="ARBA" id="ARBA00022771"/>
    </source>
</evidence>
<evidence type="ECO:0000256" key="6">
    <source>
        <dbReference type="PROSITE-ProRule" id="PRU00175"/>
    </source>
</evidence>
<comment type="caution">
    <text evidence="8">The sequence shown here is derived from an EMBL/GenBank/DDBJ whole genome shotgun (WGS) entry which is preliminary data.</text>
</comment>
<dbReference type="EMBL" id="BSYR01000045">
    <property type="protein sequence ID" value="GMJ06414.1"/>
    <property type="molecule type" value="Genomic_DNA"/>
</dbReference>
<proteinExistence type="predicted"/>
<dbReference type="GO" id="GO:0061630">
    <property type="term" value="F:ubiquitin protein ligase activity"/>
    <property type="evidence" value="ECO:0007669"/>
    <property type="project" value="UniProtKB-EC"/>
</dbReference>
<dbReference type="Proteomes" id="UP001165190">
    <property type="component" value="Unassembled WGS sequence"/>
</dbReference>
<accession>A0A9W7MLE2</accession>
<keyword evidence="3" id="KW-0479">Metal-binding</keyword>
<dbReference type="PROSITE" id="PS50089">
    <property type="entry name" value="ZF_RING_2"/>
    <property type="match status" value="1"/>
</dbReference>
<reference evidence="8" key="1">
    <citation type="submission" date="2023-05" db="EMBL/GenBank/DDBJ databases">
        <title>Genome and transcriptome analyses reveal genes involved in the formation of fine ridges on petal epidermal cells in Hibiscus trionum.</title>
        <authorList>
            <person name="Koshimizu S."/>
            <person name="Masuda S."/>
            <person name="Ishii T."/>
            <person name="Shirasu K."/>
            <person name="Hoshino A."/>
            <person name="Arita M."/>
        </authorList>
    </citation>
    <scope>NUCLEOTIDE SEQUENCE</scope>
    <source>
        <strain evidence="8">Hamamatsu line</strain>
    </source>
</reference>
<dbReference type="InterPro" id="IPR013083">
    <property type="entry name" value="Znf_RING/FYVE/PHD"/>
</dbReference>
<dbReference type="CDD" id="cd16454">
    <property type="entry name" value="RING-H2_PA-TM-RING"/>
    <property type="match status" value="1"/>
</dbReference>
<dbReference type="GO" id="GO:0016567">
    <property type="term" value="P:protein ubiquitination"/>
    <property type="evidence" value="ECO:0007669"/>
    <property type="project" value="TreeGrafter"/>
</dbReference>
<protein>
    <recommendedName>
        <fullName evidence="2">RING-type E3 ubiquitin transferase</fullName>
        <ecNumber evidence="2">2.3.2.27</ecNumber>
    </recommendedName>
</protein>
<evidence type="ECO:0000256" key="2">
    <source>
        <dbReference type="ARBA" id="ARBA00012483"/>
    </source>
</evidence>
<evidence type="ECO:0000313" key="9">
    <source>
        <dbReference type="Proteomes" id="UP001165190"/>
    </source>
</evidence>
<evidence type="ECO:0000259" key="7">
    <source>
        <dbReference type="PROSITE" id="PS50089"/>
    </source>
</evidence>
<comment type="catalytic activity">
    <reaction evidence="1">
        <text>S-ubiquitinyl-[E2 ubiquitin-conjugating enzyme]-L-cysteine + [acceptor protein]-L-lysine = [E2 ubiquitin-conjugating enzyme]-L-cysteine + N(6)-ubiquitinyl-[acceptor protein]-L-lysine.</text>
        <dbReference type="EC" id="2.3.2.27"/>
    </reaction>
</comment>
<evidence type="ECO:0000313" key="8">
    <source>
        <dbReference type="EMBL" id="GMJ06414.1"/>
    </source>
</evidence>
<dbReference type="GO" id="GO:0008270">
    <property type="term" value="F:zinc ion binding"/>
    <property type="evidence" value="ECO:0007669"/>
    <property type="project" value="UniProtKB-KW"/>
</dbReference>
<evidence type="ECO:0000256" key="5">
    <source>
        <dbReference type="ARBA" id="ARBA00022833"/>
    </source>
</evidence>
<dbReference type="SMART" id="SM00184">
    <property type="entry name" value="RING"/>
    <property type="match status" value="1"/>
</dbReference>
<feature type="domain" description="RING-type" evidence="7">
    <location>
        <begin position="178"/>
        <end position="219"/>
    </location>
</feature>
<keyword evidence="4 6" id="KW-0863">Zinc-finger</keyword>